<keyword evidence="4 6" id="KW-0067">ATP-binding</keyword>
<keyword evidence="3" id="KW-0547">Nucleotide-binding</keyword>
<organism evidence="6 7">
    <name type="scientific">Actinacidiphila polyblastidii</name>
    <dbReference type="NCBI Taxonomy" id="3110430"/>
    <lineage>
        <taxon>Bacteria</taxon>
        <taxon>Bacillati</taxon>
        <taxon>Actinomycetota</taxon>
        <taxon>Actinomycetes</taxon>
        <taxon>Kitasatosporales</taxon>
        <taxon>Streptomycetaceae</taxon>
        <taxon>Actinacidiphila</taxon>
    </lineage>
</organism>
<keyword evidence="1" id="KW-0813">Transport</keyword>
<gene>
    <name evidence="6" type="ORF">V2S66_28460</name>
</gene>
<dbReference type="CDD" id="cd03216">
    <property type="entry name" value="ABC_Carb_Monos_I"/>
    <property type="match status" value="1"/>
</dbReference>
<dbReference type="CDD" id="cd03215">
    <property type="entry name" value="ABC_Carb_Monos_II"/>
    <property type="match status" value="1"/>
</dbReference>
<proteinExistence type="predicted"/>
<dbReference type="PANTHER" id="PTHR43790">
    <property type="entry name" value="CARBOHYDRATE TRANSPORT ATP-BINDING PROTEIN MG119-RELATED"/>
    <property type="match status" value="1"/>
</dbReference>
<dbReference type="InterPro" id="IPR003593">
    <property type="entry name" value="AAA+_ATPase"/>
</dbReference>
<evidence type="ECO:0000256" key="3">
    <source>
        <dbReference type="ARBA" id="ARBA00022741"/>
    </source>
</evidence>
<dbReference type="InterPro" id="IPR027417">
    <property type="entry name" value="P-loop_NTPase"/>
</dbReference>
<sequence length="520" mass="55390">MTGTAAPLLRIRDMSKTFPGLKALDGVSLEVHPGEVVAVLGHNGSGKSTLVKILAGVHQADPGAVVEVRDATGEPVAGPAAREGLHFIHQDLGLADILTTVENLGLGATRRGRALAPVRGAAERRRAQRLIARFGAGLDVTVPVGRLSPAQRTIVAIARALDGWTRPDNVLVLDEPTAALHGDEVQVLFEAIRRVAASGAGVVFISHRLDEVLELADRVVVLRDGRVVAEQATGELDHDTMVTLIAGRRISDGATADPAATRRDAPGAPVLTVTGVSGAEISDFSLQLRAGEIVGIGGILGSGREQLAPMLFGAQHRSGGRVEVDGRELVADDTRAAIESGMAYVPADRRRRGVVMDMSVRENLTLPLMRPLRRRFGRLDGKAERAQTRSWMRTVGLRPPHPEQPLKLFSGGNQQKVVLAKWLRVRPRVLLLDEPTQGVDVGAQAAIYELVLAARRDGTGVLLCSSDTKELVSLCDRVLVLKDGRVVSEVPRAALTEERLVRDELGLQVAGGHIGTNGPE</sequence>
<dbReference type="Pfam" id="PF00005">
    <property type="entry name" value="ABC_tran"/>
    <property type="match status" value="2"/>
</dbReference>
<evidence type="ECO:0000256" key="4">
    <source>
        <dbReference type="ARBA" id="ARBA00022840"/>
    </source>
</evidence>
<dbReference type="InterPro" id="IPR050107">
    <property type="entry name" value="ABC_carbohydrate_import_ATPase"/>
</dbReference>
<dbReference type="InterPro" id="IPR017871">
    <property type="entry name" value="ABC_transporter-like_CS"/>
</dbReference>
<reference evidence="6 7" key="1">
    <citation type="submission" date="2023-12" db="EMBL/GenBank/DDBJ databases">
        <title>Streptomyces sp. V4-01.</title>
        <authorList>
            <person name="Somphong A."/>
            <person name="Phongsopitanun W."/>
        </authorList>
    </citation>
    <scope>NUCLEOTIDE SEQUENCE [LARGE SCALE GENOMIC DNA]</scope>
    <source>
        <strain evidence="6 7">V4-01</strain>
    </source>
</reference>
<evidence type="ECO:0000259" key="5">
    <source>
        <dbReference type="PROSITE" id="PS50893"/>
    </source>
</evidence>
<evidence type="ECO:0000313" key="6">
    <source>
        <dbReference type="EMBL" id="MEE4545890.1"/>
    </source>
</evidence>
<feature type="domain" description="ABC transporter" evidence="5">
    <location>
        <begin position="9"/>
        <end position="249"/>
    </location>
</feature>
<dbReference type="PROSITE" id="PS50893">
    <property type="entry name" value="ABC_TRANSPORTER_2"/>
    <property type="match status" value="2"/>
</dbReference>
<name>A0ABU7PJD5_9ACTN</name>
<dbReference type="EMBL" id="JAZEWV010000036">
    <property type="protein sequence ID" value="MEE4545890.1"/>
    <property type="molecule type" value="Genomic_DNA"/>
</dbReference>
<dbReference type="PROSITE" id="PS00211">
    <property type="entry name" value="ABC_TRANSPORTER_1"/>
    <property type="match status" value="1"/>
</dbReference>
<dbReference type="SUPFAM" id="SSF52540">
    <property type="entry name" value="P-loop containing nucleoside triphosphate hydrolases"/>
    <property type="match status" value="2"/>
</dbReference>
<dbReference type="RefSeq" id="WP_330799595.1">
    <property type="nucleotide sequence ID" value="NZ_JAZEWV010000036.1"/>
</dbReference>
<keyword evidence="2" id="KW-0677">Repeat</keyword>
<evidence type="ECO:0000256" key="2">
    <source>
        <dbReference type="ARBA" id="ARBA00022737"/>
    </source>
</evidence>
<protein>
    <submittedName>
        <fullName evidence="6">Sugar ABC transporter ATP-binding protein</fullName>
    </submittedName>
</protein>
<feature type="domain" description="ABC transporter" evidence="5">
    <location>
        <begin position="265"/>
        <end position="508"/>
    </location>
</feature>
<dbReference type="PANTHER" id="PTHR43790:SF9">
    <property type="entry name" value="GALACTOFURANOSE TRANSPORTER ATP-BINDING PROTEIN YTFR"/>
    <property type="match status" value="1"/>
</dbReference>
<accession>A0ABU7PJD5</accession>
<evidence type="ECO:0000313" key="7">
    <source>
        <dbReference type="Proteomes" id="UP001344658"/>
    </source>
</evidence>
<dbReference type="Gene3D" id="3.40.50.300">
    <property type="entry name" value="P-loop containing nucleotide triphosphate hydrolases"/>
    <property type="match status" value="2"/>
</dbReference>
<dbReference type="GO" id="GO:0005524">
    <property type="term" value="F:ATP binding"/>
    <property type="evidence" value="ECO:0007669"/>
    <property type="project" value="UniProtKB-KW"/>
</dbReference>
<evidence type="ECO:0000256" key="1">
    <source>
        <dbReference type="ARBA" id="ARBA00022448"/>
    </source>
</evidence>
<keyword evidence="7" id="KW-1185">Reference proteome</keyword>
<dbReference type="InterPro" id="IPR003439">
    <property type="entry name" value="ABC_transporter-like_ATP-bd"/>
</dbReference>
<dbReference type="Proteomes" id="UP001344658">
    <property type="component" value="Unassembled WGS sequence"/>
</dbReference>
<dbReference type="SMART" id="SM00382">
    <property type="entry name" value="AAA"/>
    <property type="match status" value="2"/>
</dbReference>
<comment type="caution">
    <text evidence="6">The sequence shown here is derived from an EMBL/GenBank/DDBJ whole genome shotgun (WGS) entry which is preliminary data.</text>
</comment>